<reference evidence="1 2" key="1">
    <citation type="submission" date="2019-01" db="EMBL/GenBank/DDBJ databases">
        <title>Complete genome sequencing of Aequorivita sp. H23M31.</title>
        <authorList>
            <person name="Bae J.-W."/>
        </authorList>
    </citation>
    <scope>NUCLEOTIDE SEQUENCE [LARGE SCALE GENOMIC DNA]</scope>
    <source>
        <strain evidence="1 2">H23M31</strain>
    </source>
</reference>
<evidence type="ECO:0000313" key="1">
    <source>
        <dbReference type="EMBL" id="QAA82246.1"/>
    </source>
</evidence>
<name>A0A410G4R9_9FLAO</name>
<gene>
    <name evidence="1" type="ORF">EI546_11175</name>
</gene>
<dbReference type="RefSeq" id="WP_128250617.1">
    <property type="nucleotide sequence ID" value="NZ_CP034951.1"/>
</dbReference>
<dbReference type="AlphaFoldDB" id="A0A410G4R9"/>
<sequence>MKKRLLTLMAVLALLGCKDNPVTKKIKETRNTVSNTTNAVKEMNRMQEDLKDLSEIEPLTNKEFKTWLPDEINGMKRISFKAGETGLMGVASISATYTNEDKSKQFSISVIDGAGEMGAGMTAGMRIILTQDMEEEDEYSTRRSLTRKGQKAIEEFKKDNSSSTIQLMSNNRFYLEANGKNMDPDEMWEAIDELDMEDLG</sequence>
<proteinExistence type="predicted"/>
<keyword evidence="2" id="KW-1185">Reference proteome</keyword>
<dbReference type="Proteomes" id="UP000285517">
    <property type="component" value="Chromosome"/>
</dbReference>
<organism evidence="1 2">
    <name type="scientific">Aequorivita ciconiae</name>
    <dbReference type="NCBI Taxonomy" id="2494375"/>
    <lineage>
        <taxon>Bacteria</taxon>
        <taxon>Pseudomonadati</taxon>
        <taxon>Bacteroidota</taxon>
        <taxon>Flavobacteriia</taxon>
        <taxon>Flavobacteriales</taxon>
        <taxon>Flavobacteriaceae</taxon>
        <taxon>Aequorivita</taxon>
    </lineage>
</organism>
<evidence type="ECO:0000313" key="2">
    <source>
        <dbReference type="Proteomes" id="UP000285517"/>
    </source>
</evidence>
<dbReference type="OrthoDB" id="1257726at2"/>
<protein>
    <submittedName>
        <fullName evidence="1">Uncharacterized protein</fullName>
    </submittedName>
</protein>
<dbReference type="PROSITE" id="PS51257">
    <property type="entry name" value="PROKAR_LIPOPROTEIN"/>
    <property type="match status" value="1"/>
</dbReference>
<accession>A0A410G4R9</accession>
<dbReference type="KEGG" id="aev:EI546_11175"/>
<dbReference type="EMBL" id="CP034951">
    <property type="protein sequence ID" value="QAA82246.1"/>
    <property type="molecule type" value="Genomic_DNA"/>
</dbReference>